<dbReference type="PANTHER" id="PTHR46270">
    <property type="entry name" value="ARMADILLO-TYPE FOLD-RELATED"/>
    <property type="match status" value="1"/>
</dbReference>
<dbReference type="PANTHER" id="PTHR46270:SF2">
    <property type="entry name" value="TIR DOMAIN-CONTAINING PROTEIN"/>
    <property type="match status" value="1"/>
</dbReference>
<name>A0AAV6QFL3_SOLSE</name>
<dbReference type="EMBL" id="JAGKHQ010000018">
    <property type="protein sequence ID" value="KAG7487176.1"/>
    <property type="molecule type" value="Genomic_DNA"/>
</dbReference>
<gene>
    <name evidence="2" type="ORF">JOB18_048303</name>
</gene>
<sequence length="318" mass="36121">MRDSSVHPFFGKAVIAPAGHNSSSHCARTHQWDDQALVKKVYNRLKDDGLPVWMDIEGGITGNINDAMAAGVEDAAVICPFMTPEYQASRSCKKELNYAESREVIIVPVMLAENWEASEWLGLITAGLLWVDFRNAERDEENFEMCVKSLEEEIMFNAGHLLTVDEPPREEVDQAETPKICLKKKPGRSFRHALSQLYIHESDEQLIHPTTDSRNSVELSDTRGDQCYWEEIKGSGCKYYRNVVTNRFLGFDSNRNQIHSEASPSVSEEWLLLVDQTDQSHKRAVVIKNKRTGKFLAVQNGRFTGLTSYNGDCKWFLE</sequence>
<organism evidence="2 3">
    <name type="scientific">Solea senegalensis</name>
    <name type="common">Senegalese sole</name>
    <dbReference type="NCBI Taxonomy" id="28829"/>
    <lineage>
        <taxon>Eukaryota</taxon>
        <taxon>Metazoa</taxon>
        <taxon>Chordata</taxon>
        <taxon>Craniata</taxon>
        <taxon>Vertebrata</taxon>
        <taxon>Euteleostomi</taxon>
        <taxon>Actinopterygii</taxon>
        <taxon>Neopterygii</taxon>
        <taxon>Teleostei</taxon>
        <taxon>Neoteleostei</taxon>
        <taxon>Acanthomorphata</taxon>
        <taxon>Carangaria</taxon>
        <taxon>Pleuronectiformes</taxon>
        <taxon>Pleuronectoidei</taxon>
        <taxon>Soleidae</taxon>
        <taxon>Solea</taxon>
    </lineage>
</organism>
<evidence type="ECO:0000313" key="3">
    <source>
        <dbReference type="Proteomes" id="UP000693946"/>
    </source>
</evidence>
<comment type="caution">
    <text evidence="2">The sequence shown here is derived from an EMBL/GenBank/DDBJ whole genome shotgun (WGS) entry which is preliminary data.</text>
</comment>
<protein>
    <recommendedName>
        <fullName evidence="1">TIR domain-containing protein</fullName>
    </recommendedName>
</protein>
<dbReference type="GO" id="GO:0007165">
    <property type="term" value="P:signal transduction"/>
    <property type="evidence" value="ECO:0007669"/>
    <property type="project" value="InterPro"/>
</dbReference>
<feature type="domain" description="TIR" evidence="1">
    <location>
        <begin position="30"/>
        <end position="144"/>
    </location>
</feature>
<dbReference type="AlphaFoldDB" id="A0AAV6QFL3"/>
<dbReference type="InterPro" id="IPR000157">
    <property type="entry name" value="TIR_dom"/>
</dbReference>
<proteinExistence type="predicted"/>
<evidence type="ECO:0000313" key="2">
    <source>
        <dbReference type="EMBL" id="KAG7487176.1"/>
    </source>
</evidence>
<dbReference type="Proteomes" id="UP000693946">
    <property type="component" value="Linkage Group LG6"/>
</dbReference>
<keyword evidence="3" id="KW-1185">Reference proteome</keyword>
<evidence type="ECO:0000259" key="1">
    <source>
        <dbReference type="Pfam" id="PF13676"/>
    </source>
</evidence>
<dbReference type="Pfam" id="PF13676">
    <property type="entry name" value="TIR_2"/>
    <property type="match status" value="1"/>
</dbReference>
<accession>A0AAV6QFL3</accession>
<reference evidence="2 3" key="1">
    <citation type="journal article" date="2021" name="Sci. Rep.">
        <title>Chromosome anchoring in Senegalese sole (Solea senegalensis) reveals sex-associated markers and genome rearrangements in flatfish.</title>
        <authorList>
            <person name="Guerrero-Cozar I."/>
            <person name="Gomez-Garrido J."/>
            <person name="Berbel C."/>
            <person name="Martinez-Blanch J.F."/>
            <person name="Alioto T."/>
            <person name="Claros M.G."/>
            <person name="Gagnaire P.A."/>
            <person name="Manchado M."/>
        </authorList>
    </citation>
    <scope>NUCLEOTIDE SEQUENCE [LARGE SCALE GENOMIC DNA]</scope>
    <source>
        <strain evidence="2">Sse05_10M</strain>
    </source>
</reference>